<dbReference type="InterPro" id="IPR020831">
    <property type="entry name" value="GlycerAld/Erythrose_P_DH"/>
</dbReference>
<evidence type="ECO:0000256" key="9">
    <source>
        <dbReference type="SAM" id="MobiDB-lite"/>
    </source>
</evidence>
<evidence type="ECO:0000256" key="1">
    <source>
        <dbReference type="ARBA" id="ARBA00004869"/>
    </source>
</evidence>
<keyword evidence="12" id="KW-1185">Reference proteome</keyword>
<gene>
    <name evidence="11" type="ORF">A6R68_09574</name>
</gene>
<dbReference type="GO" id="GO:0051287">
    <property type="term" value="F:NAD binding"/>
    <property type="evidence" value="ECO:0007669"/>
    <property type="project" value="InterPro"/>
</dbReference>
<organism evidence="11 12">
    <name type="scientific">Neotoma lepida</name>
    <name type="common">Desert woodrat</name>
    <dbReference type="NCBI Taxonomy" id="56216"/>
    <lineage>
        <taxon>Eukaryota</taxon>
        <taxon>Metazoa</taxon>
        <taxon>Chordata</taxon>
        <taxon>Craniata</taxon>
        <taxon>Vertebrata</taxon>
        <taxon>Euteleostomi</taxon>
        <taxon>Mammalia</taxon>
        <taxon>Eutheria</taxon>
        <taxon>Euarchontoglires</taxon>
        <taxon>Glires</taxon>
        <taxon>Rodentia</taxon>
        <taxon>Myomorpha</taxon>
        <taxon>Muroidea</taxon>
        <taxon>Cricetidae</taxon>
        <taxon>Neotominae</taxon>
        <taxon>Neotoma</taxon>
    </lineage>
</organism>
<dbReference type="STRING" id="56216.A0A1A6G0G5"/>
<evidence type="ECO:0000256" key="6">
    <source>
        <dbReference type="ARBA" id="ARBA00023027"/>
    </source>
</evidence>
<feature type="compositionally biased region" description="Polar residues" evidence="9">
    <location>
        <begin position="130"/>
        <end position="150"/>
    </location>
</feature>
<keyword evidence="6" id="KW-0520">NAD</keyword>
<evidence type="ECO:0000256" key="4">
    <source>
        <dbReference type="ARBA" id="ARBA00022490"/>
    </source>
</evidence>
<evidence type="ECO:0000256" key="8">
    <source>
        <dbReference type="ARBA" id="ARBA00047698"/>
    </source>
</evidence>
<dbReference type="Gene3D" id="3.40.50.720">
    <property type="entry name" value="NAD(P)-binding Rossmann-like Domain"/>
    <property type="match status" value="1"/>
</dbReference>
<proteinExistence type="inferred from homology"/>
<evidence type="ECO:0000256" key="3">
    <source>
        <dbReference type="ARBA" id="ARBA00013119"/>
    </source>
</evidence>
<dbReference type="AlphaFoldDB" id="A0A1A6G0G5"/>
<feature type="compositionally biased region" description="Pro residues" evidence="9">
    <location>
        <begin position="156"/>
        <end position="165"/>
    </location>
</feature>
<name>A0A1A6G0G5_NEOLE</name>
<comment type="caution">
    <text evidence="11">The sequence shown here is derived from an EMBL/GenBank/DDBJ whole genome shotgun (WGS) entry which is preliminary data.</text>
</comment>
<feature type="domain" description="Glyceraldehyde 3-phosphate dehydrogenase NAD(P) binding" evidence="10">
    <location>
        <begin position="14"/>
        <end position="92"/>
    </location>
</feature>
<accession>A0A1A6G0G5</accession>
<evidence type="ECO:0000256" key="7">
    <source>
        <dbReference type="ARBA" id="ARBA00023152"/>
    </source>
</evidence>
<dbReference type="SUPFAM" id="SSF51735">
    <property type="entry name" value="NAD(P)-binding Rossmann-fold domains"/>
    <property type="match status" value="1"/>
</dbReference>
<dbReference type="EC" id="1.2.1.12" evidence="3"/>
<keyword evidence="5" id="KW-0560">Oxidoreductase</keyword>
<dbReference type="InterPro" id="IPR020828">
    <property type="entry name" value="GlycerAld_3-P_DH_NAD(P)-bd"/>
</dbReference>
<comment type="similarity">
    <text evidence="2">Belongs to the glyceraldehyde-3-phosphate dehydrogenase family.</text>
</comment>
<comment type="catalytic activity">
    <reaction evidence="8">
        <text>D-glyceraldehyde 3-phosphate + phosphate + NAD(+) = (2R)-3-phospho-glyceroyl phosphate + NADH + H(+)</text>
        <dbReference type="Rhea" id="RHEA:10300"/>
        <dbReference type="ChEBI" id="CHEBI:15378"/>
        <dbReference type="ChEBI" id="CHEBI:43474"/>
        <dbReference type="ChEBI" id="CHEBI:57540"/>
        <dbReference type="ChEBI" id="CHEBI:57604"/>
        <dbReference type="ChEBI" id="CHEBI:57945"/>
        <dbReference type="ChEBI" id="CHEBI:59776"/>
        <dbReference type="EC" id="1.2.1.12"/>
    </reaction>
</comment>
<evidence type="ECO:0000313" key="12">
    <source>
        <dbReference type="Proteomes" id="UP000092124"/>
    </source>
</evidence>
<dbReference type="InterPro" id="IPR036291">
    <property type="entry name" value="NAD(P)-bd_dom_sf"/>
</dbReference>
<keyword evidence="7" id="KW-0324">Glycolysis</keyword>
<evidence type="ECO:0000259" key="10">
    <source>
        <dbReference type="SMART" id="SM00846"/>
    </source>
</evidence>
<dbReference type="Proteomes" id="UP000092124">
    <property type="component" value="Unassembled WGS sequence"/>
</dbReference>
<evidence type="ECO:0000256" key="5">
    <source>
        <dbReference type="ARBA" id="ARBA00023002"/>
    </source>
</evidence>
<dbReference type="PANTHER" id="PTHR10836">
    <property type="entry name" value="GLYCERALDEHYDE 3-PHOSPHATE DEHYDROGENASE"/>
    <property type="match status" value="1"/>
</dbReference>
<dbReference type="GO" id="GO:0004365">
    <property type="term" value="F:glyceraldehyde-3-phosphate dehydrogenase (NAD+) (phosphorylating) activity"/>
    <property type="evidence" value="ECO:0007669"/>
    <property type="project" value="UniProtKB-EC"/>
</dbReference>
<sequence length="165" mass="18112">MVIADFSERPSEPWAAFSSSKVDTIIISDHIFYLNYTVYLFQYDSEHDKFHGTGRTKKVLISTPFTDAPIFVMGVIHEKYDNSLQSISNASWIGIALNDCFVKLISCLHAAAAAVGSSGPCYARPRDSPDTTAPTPAGISSNDANPQSRMPTEMDAPPPPEKWQI</sequence>
<dbReference type="PANTHER" id="PTHR10836:SF111">
    <property type="entry name" value="GLYCERALDEHYDE-3-PHOSPHATE DEHYDROGENASE"/>
    <property type="match status" value="1"/>
</dbReference>
<dbReference type="GO" id="GO:0005829">
    <property type="term" value="C:cytosol"/>
    <property type="evidence" value="ECO:0007669"/>
    <property type="project" value="TreeGrafter"/>
</dbReference>
<reference evidence="11 12" key="1">
    <citation type="submission" date="2016-06" db="EMBL/GenBank/DDBJ databases">
        <title>The Draft Genome Sequence and Annotation of the Desert Woodrat Neotoma lepida.</title>
        <authorList>
            <person name="Campbell M."/>
            <person name="Oakeson K.F."/>
            <person name="Yandell M."/>
            <person name="Halpert J.R."/>
            <person name="Dearing D."/>
        </authorList>
    </citation>
    <scope>NUCLEOTIDE SEQUENCE [LARGE SCALE GENOMIC DNA]</scope>
    <source>
        <strain evidence="11">417</strain>
        <tissue evidence="11">Liver</tissue>
    </source>
</reference>
<comment type="pathway">
    <text evidence="1">Carbohydrate degradation; glycolysis; pyruvate from D-glyceraldehyde 3-phosphate: step 1/5.</text>
</comment>
<feature type="region of interest" description="Disordered" evidence="9">
    <location>
        <begin position="117"/>
        <end position="165"/>
    </location>
</feature>
<evidence type="ECO:0000256" key="2">
    <source>
        <dbReference type="ARBA" id="ARBA00007406"/>
    </source>
</evidence>
<protein>
    <recommendedName>
        <fullName evidence="3">glyceraldehyde-3-phosphate dehydrogenase (phosphorylating)</fullName>
        <ecNumber evidence="3">1.2.1.12</ecNumber>
    </recommendedName>
</protein>
<dbReference type="SMART" id="SM00846">
    <property type="entry name" value="Gp_dh_N"/>
    <property type="match status" value="1"/>
</dbReference>
<keyword evidence="4" id="KW-0963">Cytoplasm</keyword>
<dbReference type="GO" id="GO:0006096">
    <property type="term" value="P:glycolytic process"/>
    <property type="evidence" value="ECO:0007669"/>
    <property type="project" value="UniProtKB-KW"/>
</dbReference>
<evidence type="ECO:0000313" key="11">
    <source>
        <dbReference type="EMBL" id="OBS59300.1"/>
    </source>
</evidence>
<dbReference type="EMBL" id="LZPO01108251">
    <property type="protein sequence ID" value="OBS59300.1"/>
    <property type="molecule type" value="Genomic_DNA"/>
</dbReference>